<evidence type="ECO:0000313" key="2">
    <source>
        <dbReference type="EMBL" id="PCJ22535.1"/>
    </source>
</evidence>
<sequence length="160" mass="17728">MAKSKINRNIYLAVGAIALAIYGRFFFVKTVGLRNNNPGNIRFNAANDWVGQIGQDKRGYVIFDKPENGIRAMGKVLDSYARQGIVKLTQIISRWAPDNENDTASYLAHVASQTGWDPGFIPVRSEGDYHALVKAIIKHENGFIPPSYDDQFITNALGLA</sequence>
<accession>A0A2A5ATF7</accession>
<dbReference type="Proteomes" id="UP000218327">
    <property type="component" value="Unassembled WGS sequence"/>
</dbReference>
<keyword evidence="1" id="KW-0812">Transmembrane</keyword>
<evidence type="ECO:0000313" key="3">
    <source>
        <dbReference type="Proteomes" id="UP000218327"/>
    </source>
</evidence>
<name>A0A2A5ATF7_9GAMM</name>
<feature type="transmembrane region" description="Helical" evidence="1">
    <location>
        <begin position="9"/>
        <end position="27"/>
    </location>
</feature>
<organism evidence="2 3">
    <name type="scientific">SAR86 cluster bacterium</name>
    <dbReference type="NCBI Taxonomy" id="2030880"/>
    <lineage>
        <taxon>Bacteria</taxon>
        <taxon>Pseudomonadati</taxon>
        <taxon>Pseudomonadota</taxon>
        <taxon>Gammaproteobacteria</taxon>
        <taxon>SAR86 cluster</taxon>
    </lineage>
</organism>
<evidence type="ECO:0000256" key="1">
    <source>
        <dbReference type="SAM" id="Phobius"/>
    </source>
</evidence>
<dbReference type="AlphaFoldDB" id="A0A2A5ATF7"/>
<gene>
    <name evidence="2" type="ORF">COA96_14190</name>
</gene>
<protein>
    <submittedName>
        <fullName evidence="2">Structural protein P5</fullName>
    </submittedName>
</protein>
<comment type="caution">
    <text evidence="2">The sequence shown here is derived from an EMBL/GenBank/DDBJ whole genome shotgun (WGS) entry which is preliminary data.</text>
</comment>
<keyword evidence="1" id="KW-1133">Transmembrane helix</keyword>
<proteinExistence type="predicted"/>
<reference evidence="3" key="1">
    <citation type="submission" date="2017-08" db="EMBL/GenBank/DDBJ databases">
        <title>A dynamic microbial community with high functional redundancy inhabits the cold, oxic subseafloor aquifer.</title>
        <authorList>
            <person name="Tully B.J."/>
            <person name="Wheat C.G."/>
            <person name="Glazer B.T."/>
            <person name="Huber J.A."/>
        </authorList>
    </citation>
    <scope>NUCLEOTIDE SEQUENCE [LARGE SCALE GENOMIC DNA]</scope>
</reference>
<dbReference type="EMBL" id="NVVJ01000058">
    <property type="protein sequence ID" value="PCJ22535.1"/>
    <property type="molecule type" value="Genomic_DNA"/>
</dbReference>
<keyword evidence="1" id="KW-0472">Membrane</keyword>